<evidence type="ECO:0000256" key="1">
    <source>
        <dbReference type="ARBA" id="ARBA00008889"/>
    </source>
</evidence>
<dbReference type="Proteomes" id="UP000004754">
    <property type="component" value="Unassembled WGS sequence"/>
</dbReference>
<keyword evidence="3 5" id="KW-0687">Ribonucleoprotein</keyword>
<dbReference type="InterPro" id="IPR002363">
    <property type="entry name" value="Ribosomal_uL10_CS_bac"/>
</dbReference>
<proteinExistence type="inferred from homology"/>
<dbReference type="Gene3D" id="3.30.70.1730">
    <property type="match status" value="1"/>
</dbReference>
<comment type="function">
    <text evidence="5">Forms part of the ribosomal stalk, playing a central role in the interaction of the ribosome with GTP-bound translation factors.</text>
</comment>
<dbReference type="Pfam" id="PF00466">
    <property type="entry name" value="Ribosomal_L10"/>
    <property type="match status" value="1"/>
</dbReference>
<dbReference type="InterPro" id="IPR022973">
    <property type="entry name" value="Ribosomal_uL10_bac"/>
</dbReference>
<dbReference type="GO" id="GO:0070180">
    <property type="term" value="F:large ribosomal subunit rRNA binding"/>
    <property type="evidence" value="ECO:0007669"/>
    <property type="project" value="UniProtKB-UniRule"/>
</dbReference>
<comment type="caution">
    <text evidence="6">The sequence shown here is derived from an EMBL/GenBank/DDBJ whole genome shotgun (WGS) entry which is preliminary data.</text>
</comment>
<dbReference type="SUPFAM" id="SSF160369">
    <property type="entry name" value="Ribosomal protein L10-like"/>
    <property type="match status" value="1"/>
</dbReference>
<organism evidence="6 7">
    <name type="scientific">Pseudoramibacter alactolyticus ATCC 23263</name>
    <dbReference type="NCBI Taxonomy" id="887929"/>
    <lineage>
        <taxon>Bacteria</taxon>
        <taxon>Bacillati</taxon>
        <taxon>Bacillota</taxon>
        <taxon>Clostridia</taxon>
        <taxon>Eubacteriales</taxon>
        <taxon>Eubacteriaceae</taxon>
        <taxon>Pseudoramibacter</taxon>
    </lineage>
</organism>
<dbReference type="GO" id="GO:0006412">
    <property type="term" value="P:translation"/>
    <property type="evidence" value="ECO:0007669"/>
    <property type="project" value="UniProtKB-UniRule"/>
</dbReference>
<evidence type="ECO:0000256" key="4">
    <source>
        <dbReference type="ARBA" id="ARBA00035202"/>
    </source>
</evidence>
<dbReference type="AlphaFoldDB" id="E6MHS9"/>
<dbReference type="Gene3D" id="6.10.250.290">
    <property type="match status" value="1"/>
</dbReference>
<dbReference type="HOGENOM" id="CLU_092227_2_1_9"/>
<dbReference type="PANTHER" id="PTHR11560">
    <property type="entry name" value="39S RIBOSOMAL PROTEIN L10, MITOCHONDRIAL"/>
    <property type="match status" value="1"/>
</dbReference>
<keyword evidence="5" id="KW-0694">RNA-binding</keyword>
<dbReference type="EMBL" id="AEQN01000022">
    <property type="protein sequence ID" value="EFV01183.1"/>
    <property type="molecule type" value="Genomic_DNA"/>
</dbReference>
<reference evidence="6 7" key="1">
    <citation type="submission" date="2010-12" db="EMBL/GenBank/DDBJ databases">
        <authorList>
            <person name="Muzny D."/>
            <person name="Qin X."/>
            <person name="Deng J."/>
            <person name="Jiang H."/>
            <person name="Liu Y."/>
            <person name="Qu J."/>
            <person name="Song X.-Z."/>
            <person name="Zhang L."/>
            <person name="Thornton R."/>
            <person name="Coyle M."/>
            <person name="Francisco L."/>
            <person name="Jackson L."/>
            <person name="Javaid M."/>
            <person name="Korchina V."/>
            <person name="Kovar C."/>
            <person name="Mata R."/>
            <person name="Mathew T."/>
            <person name="Ngo R."/>
            <person name="Nguyen L."/>
            <person name="Nguyen N."/>
            <person name="Okwuonu G."/>
            <person name="Ongeri F."/>
            <person name="Pham C."/>
            <person name="Simmons D."/>
            <person name="Wilczek-Boney K."/>
            <person name="Hale W."/>
            <person name="Jakkamsetti A."/>
            <person name="Pham P."/>
            <person name="Ruth R."/>
            <person name="San Lucas F."/>
            <person name="Warren J."/>
            <person name="Zhang J."/>
            <person name="Zhao Z."/>
            <person name="Zhou C."/>
            <person name="Zhu D."/>
            <person name="Lee S."/>
            <person name="Bess C."/>
            <person name="Blankenburg K."/>
            <person name="Forbes L."/>
            <person name="Fu Q."/>
            <person name="Gubbala S."/>
            <person name="Hirani K."/>
            <person name="Jayaseelan J.C."/>
            <person name="Lara F."/>
            <person name="Munidasa M."/>
            <person name="Palculict T."/>
            <person name="Patil S."/>
            <person name="Pu L.-L."/>
            <person name="Saada N."/>
            <person name="Tang L."/>
            <person name="Weissenberger G."/>
            <person name="Zhu Y."/>
            <person name="Hemphill L."/>
            <person name="Shang Y."/>
            <person name="Youmans B."/>
            <person name="Ayvaz T."/>
            <person name="Ross M."/>
            <person name="Santibanez J."/>
            <person name="Aqrawi P."/>
            <person name="Gross S."/>
            <person name="Joshi V."/>
            <person name="Fowler G."/>
            <person name="Nazareth L."/>
            <person name="Reid J."/>
            <person name="Worley K."/>
            <person name="Petrosino J."/>
            <person name="Highlander S."/>
            <person name="Gibbs R."/>
        </authorList>
    </citation>
    <scope>NUCLEOTIDE SEQUENCE [LARGE SCALE GENOMIC DNA]</scope>
    <source>
        <strain evidence="6 7">ATCC 23263</strain>
    </source>
</reference>
<dbReference type="eggNOG" id="COG0244">
    <property type="taxonomic scope" value="Bacteria"/>
</dbReference>
<dbReference type="RefSeq" id="WP_006598986.1">
    <property type="nucleotide sequence ID" value="NZ_GL622359.1"/>
</dbReference>
<dbReference type="InterPro" id="IPR043141">
    <property type="entry name" value="Ribosomal_uL10-like_sf"/>
</dbReference>
<dbReference type="InterPro" id="IPR047865">
    <property type="entry name" value="Ribosomal_uL10_bac_type"/>
</dbReference>
<keyword evidence="5" id="KW-0699">rRNA-binding</keyword>
<dbReference type="InterPro" id="IPR001790">
    <property type="entry name" value="Ribosomal_uL10"/>
</dbReference>
<dbReference type="GO" id="GO:0003735">
    <property type="term" value="F:structural constituent of ribosome"/>
    <property type="evidence" value="ECO:0007669"/>
    <property type="project" value="InterPro"/>
</dbReference>
<dbReference type="PROSITE" id="PS01109">
    <property type="entry name" value="RIBOSOMAL_L10"/>
    <property type="match status" value="1"/>
</dbReference>
<name>E6MHS9_9FIRM</name>
<dbReference type="STRING" id="887929.HMP0721_1564"/>
<dbReference type="NCBIfam" id="NF000955">
    <property type="entry name" value="PRK00099.1-1"/>
    <property type="match status" value="1"/>
</dbReference>
<dbReference type="HAMAP" id="MF_00362">
    <property type="entry name" value="Ribosomal_uL10"/>
    <property type="match status" value="1"/>
</dbReference>
<evidence type="ECO:0000256" key="3">
    <source>
        <dbReference type="ARBA" id="ARBA00023274"/>
    </source>
</evidence>
<accession>E6MHS9</accession>
<sequence>MPNLEAKKAIVAEIAEKMKNAQGAVVVDYRGLNVAEVTELRSKAREQGVEYKVYKNAMMRFAAQEAGLEGLLPSLTGPNAIAFCESDAVATAKLMADFAKDHEKLEIKAGVVEGKVIDAAGVGQLAKMPSRDELVAMTLRGLNAPIAGLVNVLNGTIKGLVVALGQIADQKREEAA</sequence>
<evidence type="ECO:0000313" key="6">
    <source>
        <dbReference type="EMBL" id="EFV01183.1"/>
    </source>
</evidence>
<gene>
    <name evidence="5 6" type="primary">rplJ</name>
    <name evidence="6" type="ORF">HMP0721_1564</name>
</gene>
<dbReference type="GO" id="GO:0015934">
    <property type="term" value="C:large ribosomal subunit"/>
    <property type="evidence" value="ECO:0007669"/>
    <property type="project" value="InterPro"/>
</dbReference>
<evidence type="ECO:0000256" key="2">
    <source>
        <dbReference type="ARBA" id="ARBA00022980"/>
    </source>
</evidence>
<comment type="similarity">
    <text evidence="1 5">Belongs to the universal ribosomal protein uL10 family.</text>
</comment>
<evidence type="ECO:0000256" key="5">
    <source>
        <dbReference type="HAMAP-Rule" id="MF_00362"/>
    </source>
</evidence>
<keyword evidence="7" id="KW-1185">Reference proteome</keyword>
<dbReference type="OrthoDB" id="9808307at2"/>
<keyword evidence="2 5" id="KW-0689">Ribosomal protein</keyword>
<dbReference type="CDD" id="cd05797">
    <property type="entry name" value="Ribosomal_L10"/>
    <property type="match status" value="1"/>
</dbReference>
<evidence type="ECO:0000313" key="7">
    <source>
        <dbReference type="Proteomes" id="UP000004754"/>
    </source>
</evidence>
<comment type="subunit">
    <text evidence="5">Part of the ribosomal stalk of the 50S ribosomal subunit. The N-terminus interacts with L11 and the large rRNA to form the base of the stalk. The C-terminus forms an elongated spine to which L12 dimers bind in a sequential fashion forming a multimeric L10(L12)X complex.</text>
</comment>
<protein>
    <recommendedName>
        <fullName evidence="4 5">Large ribosomal subunit protein uL10</fullName>
    </recommendedName>
</protein>